<evidence type="ECO:0000256" key="1">
    <source>
        <dbReference type="SAM" id="MobiDB-lite"/>
    </source>
</evidence>
<reference evidence="3 4" key="1">
    <citation type="submission" date="2013-09" db="EMBL/GenBank/DDBJ databases">
        <title>Whole genome shotgun sequence of Novosphingobium tardaugens NBRC 16725.</title>
        <authorList>
            <person name="Isaki S."/>
            <person name="Hosoyama A."/>
            <person name="Tsuchikane K."/>
            <person name="Katsumata H."/>
            <person name="Ando Y."/>
            <person name="Yamazaki S."/>
            <person name="Fujita N."/>
        </authorList>
    </citation>
    <scope>NUCLEOTIDE SEQUENCE [LARGE SCALE GENOMIC DNA]</scope>
    <source>
        <strain evidence="3 4">NBRC 16725</strain>
    </source>
</reference>
<dbReference type="Pfam" id="PF13463">
    <property type="entry name" value="HTH_27"/>
    <property type="match status" value="1"/>
</dbReference>
<dbReference type="InterPro" id="IPR036388">
    <property type="entry name" value="WH-like_DNA-bd_sf"/>
</dbReference>
<evidence type="ECO:0000259" key="2">
    <source>
        <dbReference type="Pfam" id="PF13463"/>
    </source>
</evidence>
<evidence type="ECO:0000313" key="4">
    <source>
        <dbReference type="Proteomes" id="UP000016568"/>
    </source>
</evidence>
<gene>
    <name evidence="3" type="ORF">NT2_06_00700</name>
</gene>
<comment type="caution">
    <text evidence="3">The sequence shown here is derived from an EMBL/GenBank/DDBJ whole genome shotgun (WGS) entry which is preliminary data.</text>
</comment>
<dbReference type="AlphaFoldDB" id="U2Y8P8"/>
<dbReference type="InterPro" id="IPR036390">
    <property type="entry name" value="WH_DNA-bd_sf"/>
</dbReference>
<feature type="region of interest" description="Disordered" evidence="1">
    <location>
        <begin position="1"/>
        <end position="36"/>
    </location>
</feature>
<dbReference type="Proteomes" id="UP000016568">
    <property type="component" value="Unassembled WGS sequence"/>
</dbReference>
<keyword evidence="4" id="KW-1185">Reference proteome</keyword>
<dbReference type="InterPro" id="IPR000835">
    <property type="entry name" value="HTH_MarR-typ"/>
</dbReference>
<protein>
    <recommendedName>
        <fullName evidence="2">HTH marR-type domain-containing protein</fullName>
    </recommendedName>
</protein>
<dbReference type="EMBL" id="BASZ01000006">
    <property type="protein sequence ID" value="GAD49631.1"/>
    <property type="molecule type" value="Genomic_DNA"/>
</dbReference>
<sequence>MANDASENASAPDDSSGILMRDAAEEENEAGTAEPDHEALGLHIANWWLKARRLREHMFGSALFADPAWDILLDLYTARARGERVQITSLSLAARVPHSTAIRWARIMTRHGLLVREKDPKDGRRVHVTLSEETWAMMKDYLERLSRDPATRAPPFLAPAR</sequence>
<name>U2Y8P8_9SPHN</name>
<accession>U2Y8P8</accession>
<dbReference type="eggNOG" id="COG1846">
    <property type="taxonomic scope" value="Bacteria"/>
</dbReference>
<dbReference type="RefSeq" id="WP_021690536.1">
    <property type="nucleotide sequence ID" value="NZ_BASZ01000006.1"/>
</dbReference>
<proteinExistence type="predicted"/>
<evidence type="ECO:0000313" key="3">
    <source>
        <dbReference type="EMBL" id="GAD49631.1"/>
    </source>
</evidence>
<feature type="domain" description="HTH marR-type" evidence="2">
    <location>
        <begin position="73"/>
        <end position="133"/>
    </location>
</feature>
<dbReference type="SUPFAM" id="SSF46785">
    <property type="entry name" value="Winged helix' DNA-binding domain"/>
    <property type="match status" value="1"/>
</dbReference>
<dbReference type="GO" id="GO:0003700">
    <property type="term" value="F:DNA-binding transcription factor activity"/>
    <property type="evidence" value="ECO:0007669"/>
    <property type="project" value="InterPro"/>
</dbReference>
<dbReference type="Gene3D" id="1.10.10.10">
    <property type="entry name" value="Winged helix-like DNA-binding domain superfamily/Winged helix DNA-binding domain"/>
    <property type="match status" value="1"/>
</dbReference>
<organism evidence="3 4">
    <name type="scientific">Caenibius tardaugens NBRC 16725</name>
    <dbReference type="NCBI Taxonomy" id="1219035"/>
    <lineage>
        <taxon>Bacteria</taxon>
        <taxon>Pseudomonadati</taxon>
        <taxon>Pseudomonadota</taxon>
        <taxon>Alphaproteobacteria</taxon>
        <taxon>Sphingomonadales</taxon>
        <taxon>Erythrobacteraceae</taxon>
        <taxon>Caenibius</taxon>
    </lineage>
</organism>